<keyword evidence="1" id="KW-0378">Hydrolase</keyword>
<dbReference type="EC" id="3.2.2.22" evidence="1"/>
<evidence type="ECO:0000256" key="1">
    <source>
        <dbReference type="RuleBase" id="RU004915"/>
    </source>
</evidence>
<dbReference type="InterPro" id="IPR016138">
    <property type="entry name" value="Ribosome_inactivat_prot_sub1"/>
</dbReference>
<comment type="similarity">
    <text evidence="1">Belongs to the ribosome-inactivating protein family.</text>
</comment>
<dbReference type="InterPro" id="IPR036041">
    <property type="entry name" value="Ribosome-inact_prot_sf"/>
</dbReference>
<dbReference type="EMBL" id="VEPZ02000790">
    <property type="protein sequence ID" value="KAE8719388.1"/>
    <property type="molecule type" value="Genomic_DNA"/>
</dbReference>
<dbReference type="InterPro" id="IPR017989">
    <property type="entry name" value="Ribosome_inactivat_1/2"/>
</dbReference>
<keyword evidence="3" id="KW-1185">Reference proteome</keyword>
<dbReference type="Gene3D" id="4.10.470.10">
    <property type="entry name" value="Ricin (A Subunit), domain 2"/>
    <property type="match status" value="1"/>
</dbReference>
<keyword evidence="1" id="KW-0800">Toxin</keyword>
<protein>
    <recommendedName>
        <fullName evidence="1">rRNA N-glycosylase</fullName>
        <ecNumber evidence="1">3.2.2.22</ecNumber>
    </recommendedName>
</protein>
<dbReference type="Proteomes" id="UP000436088">
    <property type="component" value="Unassembled WGS sequence"/>
</dbReference>
<dbReference type="PRINTS" id="PR00396">
    <property type="entry name" value="SHIGARICIN"/>
</dbReference>
<dbReference type="GO" id="GO:0006952">
    <property type="term" value="P:defense response"/>
    <property type="evidence" value="ECO:0007669"/>
    <property type="project" value="UniProtKB-KW"/>
</dbReference>
<name>A0A6A3BVF7_HIBSY</name>
<comment type="caution">
    <text evidence="2">The sequence shown here is derived from an EMBL/GenBank/DDBJ whole genome shotgun (WGS) entry which is preliminary data.</text>
</comment>
<dbReference type="GO" id="GO:0017148">
    <property type="term" value="P:negative regulation of translation"/>
    <property type="evidence" value="ECO:0007669"/>
    <property type="project" value="UniProtKB-KW"/>
</dbReference>
<proteinExistence type="inferred from homology"/>
<sequence length="359" mass="39646">MEVAQTMKVLGVELQAPIYKVTFTATSATKSSYDVFIKDMINSLIVHGSSVQGFPVLPPRTMSPTDLHRYVVVELTSSAKKVSLVIDSVTAYILGYRPADGTASYWFKDVSAAVQNLFFQGTTRVNLGFDGSYDDLKTKAGGVDRDQIPLGFGELRQKIQSLNYYTPQADVKQVAKALVVCVQMVSEAARLKIIQQQIAALAPLVPGGPDKTLYPDGVMKAYETSWGKLSDAVQDAKPDGNFTKSVTVVTDQMFTALWHLCVPLSQYCKKRLPPHTLLPPFFLASVGHRLPCHPGDLLGRHFLTVSYERFCMCHARPNTLGIRASYARASEAIRPRASERIQQRPSEGLFNYAEMEVAM</sequence>
<dbReference type="SUPFAM" id="SSF56371">
    <property type="entry name" value="Ribosome inactivating proteins (RIP)"/>
    <property type="match status" value="1"/>
</dbReference>
<organism evidence="2 3">
    <name type="scientific">Hibiscus syriacus</name>
    <name type="common">Rose of Sharon</name>
    <dbReference type="NCBI Taxonomy" id="106335"/>
    <lineage>
        <taxon>Eukaryota</taxon>
        <taxon>Viridiplantae</taxon>
        <taxon>Streptophyta</taxon>
        <taxon>Embryophyta</taxon>
        <taxon>Tracheophyta</taxon>
        <taxon>Spermatophyta</taxon>
        <taxon>Magnoliopsida</taxon>
        <taxon>eudicotyledons</taxon>
        <taxon>Gunneridae</taxon>
        <taxon>Pentapetalae</taxon>
        <taxon>rosids</taxon>
        <taxon>malvids</taxon>
        <taxon>Malvales</taxon>
        <taxon>Malvaceae</taxon>
        <taxon>Malvoideae</taxon>
        <taxon>Hibiscus</taxon>
    </lineage>
</organism>
<dbReference type="PANTHER" id="PTHR33453:SF34">
    <property type="entry name" value="RIBOSOME-INACTIVATING PROTEIN"/>
    <property type="match status" value="1"/>
</dbReference>
<accession>A0A6A3BVF7</accession>
<comment type="catalytic activity">
    <reaction evidence="1">
        <text>Endohydrolysis of the N-glycosidic bond at one specific adenosine on the 28S rRNA.</text>
        <dbReference type="EC" id="3.2.2.22"/>
    </reaction>
</comment>
<dbReference type="GO" id="GO:0030598">
    <property type="term" value="F:rRNA N-glycosylase activity"/>
    <property type="evidence" value="ECO:0007669"/>
    <property type="project" value="UniProtKB-EC"/>
</dbReference>
<gene>
    <name evidence="2" type="ORF">F3Y22_tig00109960pilonHSYRG00008</name>
</gene>
<keyword evidence="1" id="KW-0652">Protein synthesis inhibitor</keyword>
<dbReference type="InterPro" id="IPR001574">
    <property type="entry name" value="Ribosome_inactivat_prot"/>
</dbReference>
<dbReference type="AlphaFoldDB" id="A0A6A3BVF7"/>
<dbReference type="Gene3D" id="3.40.420.10">
    <property type="entry name" value="Ricin (A subunit), domain 1"/>
    <property type="match status" value="1"/>
</dbReference>
<dbReference type="Pfam" id="PF00161">
    <property type="entry name" value="RIP"/>
    <property type="match status" value="1"/>
</dbReference>
<evidence type="ECO:0000313" key="2">
    <source>
        <dbReference type="EMBL" id="KAE8719388.1"/>
    </source>
</evidence>
<reference evidence="2" key="1">
    <citation type="submission" date="2019-09" db="EMBL/GenBank/DDBJ databases">
        <title>Draft genome information of white flower Hibiscus syriacus.</title>
        <authorList>
            <person name="Kim Y.-M."/>
        </authorList>
    </citation>
    <scope>NUCLEOTIDE SEQUENCE [LARGE SCALE GENOMIC DNA]</scope>
    <source>
        <strain evidence="2">YM2019G1</strain>
    </source>
</reference>
<dbReference type="InterPro" id="IPR016139">
    <property type="entry name" value="Ribosome_inactivat_prot_sub2"/>
</dbReference>
<keyword evidence="1" id="KW-0611">Plant defense</keyword>
<dbReference type="PANTHER" id="PTHR33453">
    <property type="match status" value="1"/>
</dbReference>
<dbReference type="GO" id="GO:0090729">
    <property type="term" value="F:toxin activity"/>
    <property type="evidence" value="ECO:0007669"/>
    <property type="project" value="UniProtKB-KW"/>
</dbReference>
<evidence type="ECO:0000313" key="3">
    <source>
        <dbReference type="Proteomes" id="UP000436088"/>
    </source>
</evidence>